<reference evidence="9 10" key="1">
    <citation type="submission" date="2021-07" db="EMBL/GenBank/DDBJ databases">
        <authorList>
            <person name="So Y."/>
        </authorList>
    </citation>
    <scope>NUCLEOTIDE SEQUENCE [LARGE SCALE GENOMIC DNA]</scope>
    <source>
        <strain evidence="9 10">Y3S6</strain>
    </source>
</reference>
<evidence type="ECO:0000256" key="1">
    <source>
        <dbReference type="ARBA" id="ARBA00004651"/>
    </source>
</evidence>
<gene>
    <name evidence="9" type="ORF">KPL81_13545</name>
</gene>
<sequence length="347" mass="35201">MSRSVVLRVANGRLSLRLEHRTLAVTLLLSLALAASAMISLSLGSQATPPTAVLEALFHPARSDIALIVHEIRLPRIVLAILVGACLGVAGLLLQGLVRNPLASPDVIGITGGASLAAVCFLALGGAALGEAWLPLAALAALAGALSVALLILSLSGRGVTPARLVLIGIGLAAALGAGTTLVLVLAADTTAMQAYVWLTGSLYAAQWREVAGLAPWALVGLPLALALSRRLDVLALGDELATGLGTAVRGTRLALLLLAVALAGSAVAFAGGLSFVGLLAPHIARRLVARGHAGLVPATALIGALIVLHADLLGRIAFLPRDLPAGVFVAGIGAPFFVYLLHRWRT</sequence>
<keyword evidence="4" id="KW-1003">Cell membrane</keyword>
<evidence type="ECO:0000256" key="8">
    <source>
        <dbReference type="SAM" id="Phobius"/>
    </source>
</evidence>
<keyword evidence="5 8" id="KW-0812">Transmembrane</keyword>
<protein>
    <submittedName>
        <fullName evidence="9">Iron ABC transporter permease</fullName>
    </submittedName>
</protein>
<evidence type="ECO:0000256" key="4">
    <source>
        <dbReference type="ARBA" id="ARBA00022475"/>
    </source>
</evidence>
<keyword evidence="6 8" id="KW-1133">Transmembrane helix</keyword>
<dbReference type="PANTHER" id="PTHR30472">
    <property type="entry name" value="FERRIC ENTEROBACTIN TRANSPORT SYSTEM PERMEASE PROTEIN"/>
    <property type="match status" value="1"/>
</dbReference>
<dbReference type="CDD" id="cd06550">
    <property type="entry name" value="TM_ABC_iron-siderophores_like"/>
    <property type="match status" value="1"/>
</dbReference>
<feature type="transmembrane region" description="Helical" evidence="8">
    <location>
        <begin position="133"/>
        <end position="153"/>
    </location>
</feature>
<dbReference type="Proteomes" id="UP000769617">
    <property type="component" value="Unassembled WGS sequence"/>
</dbReference>
<evidence type="ECO:0000256" key="5">
    <source>
        <dbReference type="ARBA" id="ARBA00022692"/>
    </source>
</evidence>
<dbReference type="InterPro" id="IPR037294">
    <property type="entry name" value="ABC_BtuC-like"/>
</dbReference>
<evidence type="ECO:0000313" key="10">
    <source>
        <dbReference type="Proteomes" id="UP000769617"/>
    </source>
</evidence>
<evidence type="ECO:0000256" key="7">
    <source>
        <dbReference type="ARBA" id="ARBA00023136"/>
    </source>
</evidence>
<comment type="similarity">
    <text evidence="2">Belongs to the binding-protein-dependent transport system permease family. FecCD subfamily.</text>
</comment>
<dbReference type="InterPro" id="IPR000522">
    <property type="entry name" value="ABC_transptr_permease_BtuC"/>
</dbReference>
<dbReference type="SUPFAM" id="SSF81345">
    <property type="entry name" value="ABC transporter involved in vitamin B12 uptake, BtuC"/>
    <property type="match status" value="1"/>
</dbReference>
<evidence type="ECO:0000313" key="9">
    <source>
        <dbReference type="EMBL" id="MBW6392178.1"/>
    </source>
</evidence>
<feature type="transmembrane region" description="Helical" evidence="8">
    <location>
        <begin position="324"/>
        <end position="342"/>
    </location>
</feature>
<evidence type="ECO:0000256" key="6">
    <source>
        <dbReference type="ARBA" id="ARBA00022989"/>
    </source>
</evidence>
<keyword evidence="3" id="KW-0813">Transport</keyword>
<comment type="subcellular location">
    <subcellularLocation>
        <location evidence="1">Cell membrane</location>
        <topology evidence="1">Multi-pass membrane protein</topology>
    </subcellularLocation>
</comment>
<dbReference type="Gene3D" id="1.10.3470.10">
    <property type="entry name" value="ABC transporter involved in vitamin B12 uptake, BtuC"/>
    <property type="match status" value="1"/>
</dbReference>
<dbReference type="EMBL" id="JAHYCA010000004">
    <property type="protein sequence ID" value="MBW6392178.1"/>
    <property type="molecule type" value="Genomic_DNA"/>
</dbReference>
<feature type="transmembrane region" description="Helical" evidence="8">
    <location>
        <begin position="293"/>
        <end position="318"/>
    </location>
</feature>
<organism evidence="9 10">
    <name type="scientific">Billgrantia antri</name>
    <dbReference type="NCBI Taxonomy" id="2846777"/>
    <lineage>
        <taxon>Bacteria</taxon>
        <taxon>Pseudomonadati</taxon>
        <taxon>Pseudomonadota</taxon>
        <taxon>Gammaproteobacteria</taxon>
        <taxon>Oceanospirillales</taxon>
        <taxon>Halomonadaceae</taxon>
        <taxon>Billgrantia</taxon>
    </lineage>
</organism>
<name>A0ABS6ZQ76_9GAMM</name>
<proteinExistence type="inferred from homology"/>
<evidence type="ECO:0000256" key="3">
    <source>
        <dbReference type="ARBA" id="ARBA00022448"/>
    </source>
</evidence>
<keyword evidence="10" id="KW-1185">Reference proteome</keyword>
<dbReference type="PANTHER" id="PTHR30472:SF24">
    <property type="entry name" value="FERRIC ENTEROBACTIN TRANSPORT SYSTEM PERMEASE PROTEIN FEPG"/>
    <property type="match status" value="1"/>
</dbReference>
<feature type="transmembrane region" description="Helical" evidence="8">
    <location>
        <begin position="77"/>
        <end position="95"/>
    </location>
</feature>
<dbReference type="Pfam" id="PF01032">
    <property type="entry name" value="FecCD"/>
    <property type="match status" value="1"/>
</dbReference>
<accession>A0ABS6ZQ76</accession>
<feature type="transmembrane region" description="Helical" evidence="8">
    <location>
        <begin position="107"/>
        <end position="127"/>
    </location>
</feature>
<evidence type="ECO:0000256" key="2">
    <source>
        <dbReference type="ARBA" id="ARBA00007935"/>
    </source>
</evidence>
<comment type="caution">
    <text evidence="9">The sequence shown here is derived from an EMBL/GenBank/DDBJ whole genome shotgun (WGS) entry which is preliminary data.</text>
</comment>
<feature type="transmembrane region" description="Helical" evidence="8">
    <location>
        <begin position="254"/>
        <end position="281"/>
    </location>
</feature>
<dbReference type="RefSeq" id="WP_219792625.1">
    <property type="nucleotide sequence ID" value="NZ_JAHYCA010000004.1"/>
</dbReference>
<keyword evidence="7 8" id="KW-0472">Membrane</keyword>
<feature type="transmembrane region" description="Helical" evidence="8">
    <location>
        <begin position="165"/>
        <end position="188"/>
    </location>
</feature>